<comment type="caution">
    <text evidence="4">The sequence shown here is derived from an EMBL/GenBank/DDBJ whole genome shotgun (WGS) entry which is preliminary data.</text>
</comment>
<dbReference type="PANTHER" id="PTHR48081:SF8">
    <property type="entry name" value="ALPHA_BETA HYDROLASE FOLD-3 DOMAIN-CONTAINING PROTEIN-RELATED"/>
    <property type="match status" value="1"/>
</dbReference>
<feature type="domain" description="Alpha/beta hydrolase fold-3" evidence="3">
    <location>
        <begin position="157"/>
        <end position="374"/>
    </location>
</feature>
<dbReference type="PROSITE" id="PS01173">
    <property type="entry name" value="LIPASE_GDXG_HIS"/>
    <property type="match status" value="1"/>
</dbReference>
<comment type="similarity">
    <text evidence="1">Belongs to the 'GDXG' lipolytic enzyme family.</text>
</comment>
<keyword evidence="5" id="KW-1185">Reference proteome</keyword>
<dbReference type="AlphaFoldDB" id="A0A9W7XN57"/>
<sequence>MFGTYFVMLKSAIEYLVRGQRLPSWDLKMQVLCDCIRHTSMETYTLETTDEDIPSLDFRKIQERMRARDIPPSTVPQELGASKQHIFRVEKIPLTSEDIRGIGGVTEEPLLMLISQDNPKRTLDYEVLATWDTCNQHQMDTERALEPLPLSDDEKIMLCLHGGAYTMGSSQSHRSTLIRVCETTHLRAFILNYRLSPQHPFPSQLHDALLFHTFLVSQGFQPENIILVGDSAGGHLAIDLILLLRHMQILLPKALVLISPLVGLDLRGDSLQKNTPFDYLYPYPMESPTSPMRLFYKPGQRYSDEYIREINEDPILSPSNASLKGFPPTLIQSGAKEVLIDHICLFYEKLVQDNKESKNLMVNQIYDDMVHVFHRFFFRPESKQAFDAIAEFIENKN</sequence>
<dbReference type="EMBL" id="JANBOH010000074">
    <property type="protein sequence ID" value="KAJ1646129.1"/>
    <property type="molecule type" value="Genomic_DNA"/>
</dbReference>
<evidence type="ECO:0000256" key="2">
    <source>
        <dbReference type="ARBA" id="ARBA00022801"/>
    </source>
</evidence>
<evidence type="ECO:0000259" key="3">
    <source>
        <dbReference type="Pfam" id="PF07859"/>
    </source>
</evidence>
<evidence type="ECO:0000313" key="4">
    <source>
        <dbReference type="EMBL" id="KAJ1646129.1"/>
    </source>
</evidence>
<proteinExistence type="inferred from homology"/>
<organism evidence="4 5">
    <name type="scientific">Coemansia asiatica</name>
    <dbReference type="NCBI Taxonomy" id="1052880"/>
    <lineage>
        <taxon>Eukaryota</taxon>
        <taxon>Fungi</taxon>
        <taxon>Fungi incertae sedis</taxon>
        <taxon>Zoopagomycota</taxon>
        <taxon>Kickxellomycotina</taxon>
        <taxon>Kickxellomycetes</taxon>
        <taxon>Kickxellales</taxon>
        <taxon>Kickxellaceae</taxon>
        <taxon>Coemansia</taxon>
    </lineage>
</organism>
<name>A0A9W7XN57_9FUNG</name>
<dbReference type="SUPFAM" id="SSF53474">
    <property type="entry name" value="alpha/beta-Hydrolases"/>
    <property type="match status" value="1"/>
</dbReference>
<dbReference type="Gene3D" id="3.40.50.1820">
    <property type="entry name" value="alpha/beta hydrolase"/>
    <property type="match status" value="1"/>
</dbReference>
<protein>
    <recommendedName>
        <fullName evidence="3">Alpha/beta hydrolase fold-3 domain-containing protein</fullName>
    </recommendedName>
</protein>
<dbReference type="InterPro" id="IPR013094">
    <property type="entry name" value="AB_hydrolase_3"/>
</dbReference>
<evidence type="ECO:0000256" key="1">
    <source>
        <dbReference type="ARBA" id="ARBA00010515"/>
    </source>
</evidence>
<accession>A0A9W7XN57</accession>
<keyword evidence="2" id="KW-0378">Hydrolase</keyword>
<gene>
    <name evidence="4" type="ORF">LPJ64_002367</name>
</gene>
<dbReference type="PANTHER" id="PTHR48081">
    <property type="entry name" value="AB HYDROLASE SUPERFAMILY PROTEIN C4A8.06C"/>
    <property type="match status" value="1"/>
</dbReference>
<dbReference type="Pfam" id="PF07859">
    <property type="entry name" value="Abhydrolase_3"/>
    <property type="match status" value="1"/>
</dbReference>
<evidence type="ECO:0000313" key="5">
    <source>
        <dbReference type="Proteomes" id="UP001145021"/>
    </source>
</evidence>
<dbReference type="Proteomes" id="UP001145021">
    <property type="component" value="Unassembled WGS sequence"/>
</dbReference>
<dbReference type="InterPro" id="IPR050300">
    <property type="entry name" value="GDXG_lipolytic_enzyme"/>
</dbReference>
<reference evidence="4" key="1">
    <citation type="submission" date="2022-07" db="EMBL/GenBank/DDBJ databases">
        <title>Phylogenomic reconstructions and comparative analyses of Kickxellomycotina fungi.</title>
        <authorList>
            <person name="Reynolds N.K."/>
            <person name="Stajich J.E."/>
            <person name="Barry K."/>
            <person name="Grigoriev I.V."/>
            <person name="Crous P."/>
            <person name="Smith M.E."/>
        </authorList>
    </citation>
    <scope>NUCLEOTIDE SEQUENCE</scope>
    <source>
        <strain evidence="4">NBRC 105413</strain>
    </source>
</reference>
<dbReference type="GO" id="GO:0016787">
    <property type="term" value="F:hydrolase activity"/>
    <property type="evidence" value="ECO:0007669"/>
    <property type="project" value="UniProtKB-KW"/>
</dbReference>
<dbReference type="InterPro" id="IPR029058">
    <property type="entry name" value="AB_hydrolase_fold"/>
</dbReference>
<dbReference type="InterPro" id="IPR002168">
    <property type="entry name" value="Lipase_GDXG_HIS_AS"/>
</dbReference>